<dbReference type="InterPro" id="IPR049254">
    <property type="entry name" value="Phage_tail_terminator"/>
</dbReference>
<reference evidence="1" key="1">
    <citation type="submission" date="2022-08" db="EMBL/GenBank/DDBJ databases">
        <title>Draft genome sequence of Lysinibacillus sp. strain KH24.</title>
        <authorList>
            <person name="Kanbe H."/>
            <person name="Itoh H."/>
        </authorList>
    </citation>
    <scope>NUCLEOTIDE SEQUENCE</scope>
    <source>
        <strain evidence="1">KH24</strain>
    </source>
</reference>
<proteinExistence type="predicted"/>
<organism evidence="1 2">
    <name type="scientific">Lysinibacillus piscis</name>
    <dbReference type="NCBI Taxonomy" id="2518931"/>
    <lineage>
        <taxon>Bacteria</taxon>
        <taxon>Bacillati</taxon>
        <taxon>Bacillota</taxon>
        <taxon>Bacilli</taxon>
        <taxon>Bacillales</taxon>
        <taxon>Bacillaceae</taxon>
        <taxon>Lysinibacillus</taxon>
    </lineage>
</organism>
<accession>A0ABQ5NGI9</accession>
<dbReference type="EMBL" id="BRZA01000001">
    <property type="protein sequence ID" value="GLC87493.1"/>
    <property type="molecule type" value="Genomic_DNA"/>
</dbReference>
<sequence>MALTPTSINIVRKAVISKLSEHFSHPEYRIYGEEIAQGFKEPCFFVKLFPVEQTQIMGRRYMRHHLFDVHYFPSADYANEDMNEMAEQLYGILEYVATPPIRGTKMKHEVHQDVLHFFVEYNFDVYKPIEEIKMQALEGVGFDTRDNEQTETE</sequence>
<evidence type="ECO:0000313" key="1">
    <source>
        <dbReference type="EMBL" id="GLC87493.1"/>
    </source>
</evidence>
<gene>
    <name evidence="1" type="ORF">LYSBPC_06200</name>
</gene>
<comment type="caution">
    <text evidence="1">The sequence shown here is derived from an EMBL/GenBank/DDBJ whole genome shotgun (WGS) entry which is preliminary data.</text>
</comment>
<dbReference type="Pfam" id="PF20765">
    <property type="entry name" value="Phage_tail_terminator_8"/>
    <property type="match status" value="1"/>
</dbReference>
<dbReference type="Proteomes" id="UP001065593">
    <property type="component" value="Unassembled WGS sequence"/>
</dbReference>
<name>A0ABQ5NGI9_9BACI</name>
<evidence type="ECO:0000313" key="2">
    <source>
        <dbReference type="Proteomes" id="UP001065593"/>
    </source>
</evidence>
<protein>
    <recommendedName>
        <fullName evidence="3">Phage portal protein</fullName>
    </recommendedName>
</protein>
<keyword evidence="2" id="KW-1185">Reference proteome</keyword>
<evidence type="ECO:0008006" key="3">
    <source>
        <dbReference type="Google" id="ProtNLM"/>
    </source>
</evidence>
<dbReference type="RefSeq" id="WP_264987214.1">
    <property type="nucleotide sequence ID" value="NZ_BRZA01000001.1"/>
</dbReference>